<proteinExistence type="predicted"/>
<sequence length="231" mass="24617">MNPFDRQALETALCLKDKFGGKVTCISMGLPMAADVLKEAIAMGADDGALISDRALAGSDTLATSITLAAAIKHLGDYDLVLCGKQAVDGDTAQVGPEIAEHLGIPQITGALKLDYVDDKFVVERENESCAMTMACPAPLLVTVTKAEKEPRFASIKGKMKARKAKIPTLTIADLGVDPSTVGLSGSPTKVRKSFTPEQPQINSEIINEEDIDKAVDMLFEKLVEAKIITR</sequence>
<dbReference type="InterPro" id="IPR014729">
    <property type="entry name" value="Rossmann-like_a/b/a_fold"/>
</dbReference>
<evidence type="ECO:0000313" key="2">
    <source>
        <dbReference type="EMBL" id="EJX03213.1"/>
    </source>
</evidence>
<accession>J9GLY0</accession>
<dbReference type="CDD" id="cd01714">
    <property type="entry name" value="ETF_beta"/>
    <property type="match status" value="1"/>
</dbReference>
<evidence type="ECO:0000259" key="1">
    <source>
        <dbReference type="SMART" id="SM00893"/>
    </source>
</evidence>
<dbReference type="SUPFAM" id="SSF52402">
    <property type="entry name" value="Adenine nucleotide alpha hydrolases-like"/>
    <property type="match status" value="1"/>
</dbReference>
<dbReference type="InterPro" id="IPR012255">
    <property type="entry name" value="ETF_b"/>
</dbReference>
<dbReference type="Pfam" id="PF01012">
    <property type="entry name" value="ETF"/>
    <property type="match status" value="1"/>
</dbReference>
<protein>
    <submittedName>
        <fullName evidence="2">Electron transfer flavoprotein, beta subunit</fullName>
    </submittedName>
</protein>
<dbReference type="PANTHER" id="PTHR21294">
    <property type="entry name" value="ELECTRON TRANSFER FLAVOPROTEIN BETA-SUBUNIT"/>
    <property type="match status" value="1"/>
</dbReference>
<dbReference type="EMBL" id="AMCI01002254">
    <property type="protein sequence ID" value="EJX03213.1"/>
    <property type="molecule type" value="Genomic_DNA"/>
</dbReference>
<name>J9GLY0_9ZZZZ</name>
<feature type="domain" description="Electron transfer flavoprotein alpha/beta-subunit N-terminal" evidence="1">
    <location>
        <begin position="1"/>
        <end position="179"/>
    </location>
</feature>
<organism evidence="2">
    <name type="scientific">gut metagenome</name>
    <dbReference type="NCBI Taxonomy" id="749906"/>
    <lineage>
        <taxon>unclassified sequences</taxon>
        <taxon>metagenomes</taxon>
        <taxon>organismal metagenomes</taxon>
    </lineage>
</organism>
<dbReference type="AlphaFoldDB" id="J9GLY0"/>
<dbReference type="InterPro" id="IPR033948">
    <property type="entry name" value="ETF_beta_N"/>
</dbReference>
<comment type="caution">
    <text evidence="2">The sequence shown here is derived from an EMBL/GenBank/DDBJ whole genome shotgun (WGS) entry which is preliminary data.</text>
</comment>
<reference evidence="2" key="1">
    <citation type="journal article" date="2012" name="PLoS ONE">
        <title>Gene sets for utilization of primary and secondary nutrition supplies in the distal gut of endangered iberian lynx.</title>
        <authorList>
            <person name="Alcaide M."/>
            <person name="Messina E."/>
            <person name="Richter M."/>
            <person name="Bargiela R."/>
            <person name="Peplies J."/>
            <person name="Huws S.A."/>
            <person name="Newbold C.J."/>
            <person name="Golyshin P.N."/>
            <person name="Simon M.A."/>
            <person name="Lopez G."/>
            <person name="Yakimov M.M."/>
            <person name="Ferrer M."/>
        </authorList>
    </citation>
    <scope>NUCLEOTIDE SEQUENCE</scope>
</reference>
<dbReference type="GO" id="GO:0009055">
    <property type="term" value="F:electron transfer activity"/>
    <property type="evidence" value="ECO:0007669"/>
    <property type="project" value="InterPro"/>
</dbReference>
<dbReference type="SMART" id="SM00893">
    <property type="entry name" value="ETF"/>
    <property type="match status" value="1"/>
</dbReference>
<dbReference type="PIRSF" id="PIRSF000090">
    <property type="entry name" value="Beta-ETF"/>
    <property type="match status" value="1"/>
</dbReference>
<gene>
    <name evidence="2" type="ORF">EVA_08683</name>
</gene>
<dbReference type="PANTHER" id="PTHR21294:SF17">
    <property type="entry name" value="PROTEIN FIXA"/>
    <property type="match status" value="1"/>
</dbReference>
<dbReference type="Gene3D" id="3.40.50.620">
    <property type="entry name" value="HUPs"/>
    <property type="match status" value="1"/>
</dbReference>
<dbReference type="InterPro" id="IPR014730">
    <property type="entry name" value="ETF_a/b_N"/>
</dbReference>